<gene>
    <name evidence="1" type="ORF">KC19_3G069100</name>
</gene>
<protein>
    <submittedName>
        <fullName evidence="1">Uncharacterized protein</fullName>
    </submittedName>
</protein>
<dbReference type="EMBL" id="CM026423">
    <property type="protein sequence ID" value="KAG0582556.1"/>
    <property type="molecule type" value="Genomic_DNA"/>
</dbReference>
<sequence>MPWNVYWLARSIGLSSYLKTLHDLQFKARGWFLKLSYRVCEFDYSCTCSSADTIHVGIRMGQRQAEQCVERVTRSKADYGMMIFADKRYAGHSCSNFHPFF</sequence>
<dbReference type="InterPro" id="IPR027417">
    <property type="entry name" value="P-loop_NTPase"/>
</dbReference>
<name>A0A8T0II58_CERPU</name>
<comment type="caution">
    <text evidence="1">The sequence shown here is derived from an EMBL/GenBank/DDBJ whole genome shotgun (WGS) entry which is preliminary data.</text>
</comment>
<reference evidence="1" key="1">
    <citation type="submission" date="2020-06" db="EMBL/GenBank/DDBJ databases">
        <title>WGS assembly of Ceratodon purpureus strain R40.</title>
        <authorList>
            <person name="Carey S.B."/>
            <person name="Jenkins J."/>
            <person name="Shu S."/>
            <person name="Lovell J.T."/>
            <person name="Sreedasyam A."/>
            <person name="Maumus F."/>
            <person name="Tiley G.P."/>
            <person name="Fernandez-Pozo N."/>
            <person name="Barry K."/>
            <person name="Chen C."/>
            <person name="Wang M."/>
            <person name="Lipzen A."/>
            <person name="Daum C."/>
            <person name="Saski C.A."/>
            <person name="Payton A.C."/>
            <person name="Mcbreen J.C."/>
            <person name="Conrad R.E."/>
            <person name="Kollar L.M."/>
            <person name="Olsson S."/>
            <person name="Huttunen S."/>
            <person name="Landis J.B."/>
            <person name="Wickett N.J."/>
            <person name="Johnson M.G."/>
            <person name="Rensing S.A."/>
            <person name="Grimwood J."/>
            <person name="Schmutz J."/>
            <person name="Mcdaniel S.F."/>
        </authorList>
    </citation>
    <scope>NUCLEOTIDE SEQUENCE</scope>
    <source>
        <strain evidence="1">R40</strain>
    </source>
</reference>
<evidence type="ECO:0000313" key="1">
    <source>
        <dbReference type="EMBL" id="KAG0582556.1"/>
    </source>
</evidence>
<dbReference type="Proteomes" id="UP000822688">
    <property type="component" value="Chromosome 3"/>
</dbReference>
<proteinExistence type="predicted"/>
<dbReference type="AlphaFoldDB" id="A0A8T0II58"/>
<keyword evidence="2" id="KW-1185">Reference proteome</keyword>
<evidence type="ECO:0000313" key="2">
    <source>
        <dbReference type="Proteomes" id="UP000822688"/>
    </source>
</evidence>
<dbReference type="Gene3D" id="3.40.50.300">
    <property type="entry name" value="P-loop containing nucleotide triphosphate hydrolases"/>
    <property type="match status" value="1"/>
</dbReference>
<accession>A0A8T0II58</accession>
<organism evidence="1 2">
    <name type="scientific">Ceratodon purpureus</name>
    <name type="common">Fire moss</name>
    <name type="synonym">Dicranum purpureum</name>
    <dbReference type="NCBI Taxonomy" id="3225"/>
    <lineage>
        <taxon>Eukaryota</taxon>
        <taxon>Viridiplantae</taxon>
        <taxon>Streptophyta</taxon>
        <taxon>Embryophyta</taxon>
        <taxon>Bryophyta</taxon>
        <taxon>Bryophytina</taxon>
        <taxon>Bryopsida</taxon>
        <taxon>Dicranidae</taxon>
        <taxon>Pseudoditrichales</taxon>
        <taxon>Ditrichaceae</taxon>
        <taxon>Ceratodon</taxon>
    </lineage>
</organism>